<feature type="domain" description="FlgD Tudor-like" evidence="7">
    <location>
        <begin position="84"/>
        <end position="213"/>
    </location>
</feature>
<dbReference type="AlphaFoldDB" id="A0A0M7ASM9"/>
<evidence type="ECO:0000259" key="6">
    <source>
        <dbReference type="Pfam" id="PF13860"/>
    </source>
</evidence>
<dbReference type="GeneID" id="97672506"/>
<name>A0A0M7ASM9_9HYPH</name>
<dbReference type="Pfam" id="PF03963">
    <property type="entry name" value="FlgD"/>
    <property type="match status" value="1"/>
</dbReference>
<reference evidence="9" key="1">
    <citation type="submission" date="2015-07" db="EMBL/GenBank/DDBJ databases">
        <authorList>
            <person name="Rodrigo-Torres Lidia"/>
            <person name="Arahal R.David."/>
        </authorList>
    </citation>
    <scope>NUCLEOTIDE SEQUENCE [LARGE SCALE GENOMIC DNA]</scope>
    <source>
        <strain evidence="9">CECT 5096</strain>
    </source>
</reference>
<dbReference type="Gene3D" id="2.60.40.4070">
    <property type="match status" value="1"/>
</dbReference>
<evidence type="ECO:0000259" key="7">
    <source>
        <dbReference type="Pfam" id="PF13861"/>
    </source>
</evidence>
<dbReference type="STRING" id="311410.LA5095_03970"/>
<keyword evidence="3 5" id="KW-1005">Bacterial flagellum biogenesis</keyword>
<evidence type="ECO:0000256" key="5">
    <source>
        <dbReference type="RuleBase" id="RU362076"/>
    </source>
</evidence>
<sequence>MTTVSSSTTTAAQSSSTASQSGLMANYELFLSILTTQIQNQDPLDPMDSAEYTNQLVQYSNVEQSIQQNKNLEQILASLSSTMSMSYVSYIGNEVVADASTTTLSGSQASWDYELGGSATGTYEIYNSSGLMVYRGDADLQAGKGTISWNGQLTAGGKAADGLYTIAFDVKDADGNRENVLIETKGVVDSVDLSGNEVILNVGGQKIPVSSVTSVSAPS</sequence>
<evidence type="ECO:0000256" key="3">
    <source>
        <dbReference type="ARBA" id="ARBA00022795"/>
    </source>
</evidence>
<evidence type="ECO:0000313" key="9">
    <source>
        <dbReference type="Proteomes" id="UP000049983"/>
    </source>
</evidence>
<dbReference type="InterPro" id="IPR025963">
    <property type="entry name" value="FLgD_Tudor"/>
</dbReference>
<evidence type="ECO:0000256" key="2">
    <source>
        <dbReference type="ARBA" id="ARBA00016013"/>
    </source>
</evidence>
<dbReference type="Pfam" id="PF13861">
    <property type="entry name" value="FLgD_tudor"/>
    <property type="match status" value="1"/>
</dbReference>
<dbReference type="Proteomes" id="UP000049983">
    <property type="component" value="Unassembled WGS sequence"/>
</dbReference>
<evidence type="ECO:0000256" key="4">
    <source>
        <dbReference type="ARBA" id="ARBA00024746"/>
    </source>
</evidence>
<dbReference type="OrthoDB" id="9785233at2"/>
<dbReference type="EMBL" id="CXWC01000013">
    <property type="protein sequence ID" value="CTQ77657.1"/>
    <property type="molecule type" value="Genomic_DNA"/>
</dbReference>
<keyword evidence="9" id="KW-1185">Reference proteome</keyword>
<comment type="similarity">
    <text evidence="1 5">Belongs to the FlgD family.</text>
</comment>
<comment type="function">
    <text evidence="4 5">Required for flagellar hook formation. May act as a scaffolding protein.</text>
</comment>
<organism evidence="8 9">
    <name type="scientific">Roseibium album</name>
    <dbReference type="NCBI Taxonomy" id="311410"/>
    <lineage>
        <taxon>Bacteria</taxon>
        <taxon>Pseudomonadati</taxon>
        <taxon>Pseudomonadota</taxon>
        <taxon>Alphaproteobacteria</taxon>
        <taxon>Hyphomicrobiales</taxon>
        <taxon>Stappiaceae</taxon>
        <taxon>Roseibium</taxon>
    </lineage>
</organism>
<evidence type="ECO:0000256" key="1">
    <source>
        <dbReference type="ARBA" id="ARBA00010577"/>
    </source>
</evidence>
<dbReference type="InterPro" id="IPR005648">
    <property type="entry name" value="FlgD"/>
</dbReference>
<evidence type="ECO:0000313" key="8">
    <source>
        <dbReference type="EMBL" id="CTQ77657.1"/>
    </source>
</evidence>
<protein>
    <recommendedName>
        <fullName evidence="2 5">Basal-body rod modification protein FlgD</fullName>
    </recommendedName>
</protein>
<proteinExistence type="inferred from homology"/>
<gene>
    <name evidence="8" type="primary">flgD</name>
    <name evidence="8" type="ORF">LA5096_05252</name>
</gene>
<feature type="domain" description="FlgD/Vpr Ig-like" evidence="6">
    <location>
        <begin position="103"/>
        <end position="169"/>
    </location>
</feature>
<dbReference type="RefSeq" id="WP_055117957.1">
    <property type="nucleotide sequence ID" value="NZ_CANKXR010000004.1"/>
</dbReference>
<dbReference type="Gene3D" id="2.30.30.910">
    <property type="match status" value="1"/>
</dbReference>
<dbReference type="InterPro" id="IPR025965">
    <property type="entry name" value="FlgD/Vpr_Ig-like"/>
</dbReference>
<accession>A0A0M7ASM9</accession>
<dbReference type="Pfam" id="PF13860">
    <property type="entry name" value="FlgD_ig"/>
    <property type="match status" value="1"/>
</dbReference>
<dbReference type="GO" id="GO:0044781">
    <property type="term" value="P:bacterial-type flagellum organization"/>
    <property type="evidence" value="ECO:0007669"/>
    <property type="project" value="UniProtKB-UniRule"/>
</dbReference>